<dbReference type="Proteomes" id="UP000092498">
    <property type="component" value="Chromosome"/>
</dbReference>
<dbReference type="PIRSF" id="PIRSF010244">
    <property type="entry name" value="UCP010244_imp"/>
    <property type="match status" value="1"/>
</dbReference>
<proteinExistence type="predicted"/>
<keyword evidence="1" id="KW-0812">Transmembrane</keyword>
<dbReference type="KEGG" id="cbot:ATE48_11155"/>
<evidence type="ECO:0000259" key="2">
    <source>
        <dbReference type="Pfam" id="PF06863"/>
    </source>
</evidence>
<dbReference type="InterPro" id="IPR010679">
    <property type="entry name" value="DUF1254"/>
</dbReference>
<sequence length="174" mass="18886">MSWGKYILGALVIAVLIHFAVIIAVPRVLMNVAMERIGTGGENVWRTTGRVTAESRQIVRPSPDFAYSACVFDLSEGPVIITATPWDDYWSLSLYGANSDNFFVIDDREAHYGAEITLVRKGVAHPEGASMVVESPSTRGIALIRRLAPTPNTYEAAARVASEDVCTSVAQLSN</sequence>
<accession>A0A1B1AIP3</accession>
<dbReference type="RefSeq" id="WP_066771506.1">
    <property type="nucleotide sequence ID" value="NZ_CP013244.1"/>
</dbReference>
<dbReference type="SUPFAM" id="SSF160935">
    <property type="entry name" value="VPA0735-like"/>
    <property type="match status" value="1"/>
</dbReference>
<dbReference type="OrthoDB" id="1346484at2"/>
<dbReference type="EMBL" id="CP013244">
    <property type="protein sequence ID" value="ANP46434.1"/>
    <property type="molecule type" value="Genomic_DNA"/>
</dbReference>
<evidence type="ECO:0000313" key="3">
    <source>
        <dbReference type="EMBL" id="ANP46434.1"/>
    </source>
</evidence>
<evidence type="ECO:0000313" key="4">
    <source>
        <dbReference type="Proteomes" id="UP000092498"/>
    </source>
</evidence>
<reference evidence="3 4" key="1">
    <citation type="submission" date="2015-11" db="EMBL/GenBank/DDBJ databases">
        <title>Whole-Genome Sequence of Candidatus Oderbacter manganicum from the National Park Lower Oder Valley, Germany.</title>
        <authorList>
            <person name="Braun B."/>
            <person name="Liere K."/>
            <person name="Szewzyk U."/>
        </authorList>
    </citation>
    <scope>NUCLEOTIDE SEQUENCE [LARGE SCALE GENOMIC DNA]</scope>
    <source>
        <strain evidence="3 4">OTSz_A_272</strain>
    </source>
</reference>
<dbReference type="InParanoid" id="A0A1B1AIP3"/>
<dbReference type="PANTHER" id="PTHR36509">
    <property type="entry name" value="BLL3101 PROTEIN"/>
    <property type="match status" value="1"/>
</dbReference>
<protein>
    <recommendedName>
        <fullName evidence="2">DUF1254 domain-containing protein</fullName>
    </recommendedName>
</protein>
<keyword evidence="4" id="KW-1185">Reference proteome</keyword>
<feature type="domain" description="DUF1254" evidence="2">
    <location>
        <begin position="45"/>
        <end position="162"/>
    </location>
</feature>
<dbReference type="InterPro" id="IPR014456">
    <property type="entry name" value="UCP010244_IM"/>
</dbReference>
<dbReference type="PANTHER" id="PTHR36509:SF2">
    <property type="entry name" value="BLL3101 PROTEIN"/>
    <property type="match status" value="1"/>
</dbReference>
<dbReference type="STRING" id="1759059.ATE48_11155"/>
<evidence type="ECO:0000256" key="1">
    <source>
        <dbReference type="SAM" id="Phobius"/>
    </source>
</evidence>
<keyword evidence="1" id="KW-0472">Membrane</keyword>
<keyword evidence="1" id="KW-1133">Transmembrane helix</keyword>
<dbReference type="InterPro" id="IPR037050">
    <property type="entry name" value="DUF1254_sf"/>
</dbReference>
<dbReference type="AlphaFoldDB" id="A0A1B1AIP3"/>
<name>A0A1B1AIP3_9PROT</name>
<organism evidence="3 4">
    <name type="scientific">Candidatus Viadribacter manganicus</name>
    <dbReference type="NCBI Taxonomy" id="1759059"/>
    <lineage>
        <taxon>Bacteria</taxon>
        <taxon>Pseudomonadati</taxon>
        <taxon>Pseudomonadota</taxon>
        <taxon>Alphaproteobacteria</taxon>
        <taxon>Hyphomonadales</taxon>
        <taxon>Hyphomonadaceae</taxon>
        <taxon>Candidatus Viadribacter</taxon>
    </lineage>
</organism>
<dbReference type="Pfam" id="PF06863">
    <property type="entry name" value="DUF1254"/>
    <property type="match status" value="1"/>
</dbReference>
<feature type="transmembrane region" description="Helical" evidence="1">
    <location>
        <begin position="6"/>
        <end position="29"/>
    </location>
</feature>
<gene>
    <name evidence="3" type="ORF">ATE48_11155</name>
</gene>
<dbReference type="Gene3D" id="2.60.40.1610">
    <property type="entry name" value="Domain of unknown function DUF1254"/>
    <property type="match status" value="1"/>
</dbReference>